<proteinExistence type="predicted"/>
<dbReference type="Proteomes" id="UP001165064">
    <property type="component" value="Unassembled WGS sequence"/>
</dbReference>
<organism evidence="1 2">
    <name type="scientific">Ambrosiozyma monospora</name>
    <name type="common">Yeast</name>
    <name type="synonym">Endomycopsis monosporus</name>
    <dbReference type="NCBI Taxonomy" id="43982"/>
    <lineage>
        <taxon>Eukaryota</taxon>
        <taxon>Fungi</taxon>
        <taxon>Dikarya</taxon>
        <taxon>Ascomycota</taxon>
        <taxon>Saccharomycotina</taxon>
        <taxon>Pichiomycetes</taxon>
        <taxon>Pichiales</taxon>
        <taxon>Pichiaceae</taxon>
        <taxon>Ambrosiozyma</taxon>
    </lineage>
</organism>
<comment type="caution">
    <text evidence="1">The sequence shown here is derived from an EMBL/GenBank/DDBJ whole genome shotgun (WGS) entry which is preliminary data.</text>
</comment>
<evidence type="ECO:0000313" key="1">
    <source>
        <dbReference type="EMBL" id="GME74559.1"/>
    </source>
</evidence>
<sequence>MMNLKGQLIDNPNKDRALKILWESRRISEFDDAHEVVDFGLGRDFSVFVVKESKDTEFLKFVFKGKDNFQINEKLKLLNTKTESPIIDNSTSNKNFESCESMWSSTHLLYRTQHNDMKITSVGNDSHGQLFPKGNKEDNMNEIHIKDAAIGSEHGLILSDTEKVYAWGWGEHGNCGLQTNAKEKEDVTFDYLNLIFDSMRSDLKGQSGSKSHVIGLFCGCATSWVVLENDYTKT</sequence>
<dbReference type="EMBL" id="BSXS01000956">
    <property type="protein sequence ID" value="GME74559.1"/>
    <property type="molecule type" value="Genomic_DNA"/>
</dbReference>
<protein>
    <submittedName>
        <fullName evidence="1">Unnamed protein product</fullName>
    </submittedName>
</protein>
<reference evidence="1" key="1">
    <citation type="submission" date="2023-04" db="EMBL/GenBank/DDBJ databases">
        <title>Ambrosiozyma monospora NBRC 10751.</title>
        <authorList>
            <person name="Ichikawa N."/>
            <person name="Sato H."/>
            <person name="Tonouchi N."/>
        </authorList>
    </citation>
    <scope>NUCLEOTIDE SEQUENCE</scope>
    <source>
        <strain evidence="1">NBRC 10751</strain>
    </source>
</reference>
<evidence type="ECO:0000313" key="2">
    <source>
        <dbReference type="Proteomes" id="UP001165064"/>
    </source>
</evidence>
<gene>
    <name evidence="1" type="ORF">Amon02_000180800</name>
</gene>
<keyword evidence="2" id="KW-1185">Reference proteome</keyword>
<accession>A0ACB5SW20</accession>
<name>A0ACB5SW20_AMBMO</name>